<proteinExistence type="predicted"/>
<keyword evidence="2" id="KW-1185">Reference proteome</keyword>
<sequence>RAAWAINKNYENQRGAVCTAGDVPAKIVSSPEVSDASKCLAMKDDGGNAGAPHASGGGSSGSDGDNREAEDQSPAMSVRVSVPIAVAAAVVAALCAY</sequence>
<feature type="non-terminal residue" evidence="1">
    <location>
        <position position="1"/>
    </location>
</feature>
<comment type="caution">
    <text evidence="1">The sequence shown here is derived from an EMBL/GenBank/DDBJ whole genome shotgun (WGS) entry which is preliminary data.</text>
</comment>
<protein>
    <submittedName>
        <fullName evidence="1">Uncharacterized protein</fullName>
    </submittedName>
</protein>
<accession>A0ACC1JTJ2</accession>
<evidence type="ECO:0000313" key="1">
    <source>
        <dbReference type="EMBL" id="KAJ2766768.1"/>
    </source>
</evidence>
<name>A0ACC1JTJ2_9FUNG</name>
<reference evidence="1" key="1">
    <citation type="submission" date="2022-07" db="EMBL/GenBank/DDBJ databases">
        <title>Phylogenomic reconstructions and comparative analyses of Kickxellomycotina fungi.</title>
        <authorList>
            <person name="Reynolds N.K."/>
            <person name="Stajich J.E."/>
            <person name="Barry K."/>
            <person name="Grigoriev I.V."/>
            <person name="Crous P."/>
            <person name="Smith M.E."/>
        </authorList>
    </citation>
    <scope>NUCLEOTIDE SEQUENCE</scope>
    <source>
        <strain evidence="1">CBS 109366</strain>
    </source>
</reference>
<dbReference type="Proteomes" id="UP001140234">
    <property type="component" value="Unassembled WGS sequence"/>
</dbReference>
<dbReference type="EMBL" id="JANBUJ010001606">
    <property type="protein sequence ID" value="KAJ2766768.1"/>
    <property type="molecule type" value="Genomic_DNA"/>
</dbReference>
<gene>
    <name evidence="1" type="ORF">IWQ57_004231</name>
</gene>
<evidence type="ECO:0000313" key="2">
    <source>
        <dbReference type="Proteomes" id="UP001140234"/>
    </source>
</evidence>
<organism evidence="1 2">
    <name type="scientific">Coemansia nantahalensis</name>
    <dbReference type="NCBI Taxonomy" id="2789366"/>
    <lineage>
        <taxon>Eukaryota</taxon>
        <taxon>Fungi</taxon>
        <taxon>Fungi incertae sedis</taxon>
        <taxon>Zoopagomycota</taxon>
        <taxon>Kickxellomycotina</taxon>
        <taxon>Kickxellomycetes</taxon>
        <taxon>Kickxellales</taxon>
        <taxon>Kickxellaceae</taxon>
        <taxon>Coemansia</taxon>
    </lineage>
</organism>